<proteinExistence type="predicted"/>
<keyword evidence="5 6" id="KW-0408">Iron</keyword>
<evidence type="ECO:0000256" key="7">
    <source>
        <dbReference type="SAM" id="SignalP"/>
    </source>
</evidence>
<keyword evidence="7" id="KW-0732">Signal</keyword>
<evidence type="ECO:0000256" key="6">
    <source>
        <dbReference type="PROSITE-ProRule" id="PRU00433"/>
    </source>
</evidence>
<comment type="subcellular location">
    <subcellularLocation>
        <location evidence="1">Cell envelope</location>
    </subcellularLocation>
</comment>
<accession>A0ABX1Q1I8</accession>
<dbReference type="EMBL" id="WTVN01000032">
    <property type="protein sequence ID" value="NMG45569.1"/>
    <property type="molecule type" value="Genomic_DNA"/>
</dbReference>
<dbReference type="InterPro" id="IPR009056">
    <property type="entry name" value="Cyt_c-like_dom"/>
</dbReference>
<evidence type="ECO:0000313" key="10">
    <source>
        <dbReference type="Proteomes" id="UP000623795"/>
    </source>
</evidence>
<protein>
    <recommendedName>
        <fullName evidence="8">Cytochrome c domain-containing protein</fullName>
    </recommendedName>
</protein>
<dbReference type="SUPFAM" id="SSF46626">
    <property type="entry name" value="Cytochrome c"/>
    <property type="match status" value="2"/>
</dbReference>
<keyword evidence="4" id="KW-0560">Oxidoreductase</keyword>
<keyword evidence="3 6" id="KW-0479">Metal-binding</keyword>
<evidence type="ECO:0000256" key="1">
    <source>
        <dbReference type="ARBA" id="ARBA00004196"/>
    </source>
</evidence>
<dbReference type="PANTHER" id="PTHR30600">
    <property type="entry name" value="CYTOCHROME C PEROXIDASE-RELATED"/>
    <property type="match status" value="1"/>
</dbReference>
<feature type="signal peptide" evidence="7">
    <location>
        <begin position="1"/>
        <end position="34"/>
    </location>
</feature>
<evidence type="ECO:0000256" key="5">
    <source>
        <dbReference type="ARBA" id="ARBA00023004"/>
    </source>
</evidence>
<evidence type="ECO:0000313" key="9">
    <source>
        <dbReference type="EMBL" id="NMG45569.1"/>
    </source>
</evidence>
<evidence type="ECO:0000256" key="2">
    <source>
        <dbReference type="ARBA" id="ARBA00022617"/>
    </source>
</evidence>
<evidence type="ECO:0000256" key="3">
    <source>
        <dbReference type="ARBA" id="ARBA00022723"/>
    </source>
</evidence>
<dbReference type="InterPro" id="IPR051395">
    <property type="entry name" value="Cytochrome_c_Peroxidase/MauG"/>
</dbReference>
<name>A0ABX1Q1I8_9RHOO</name>
<feature type="domain" description="Cytochrome c" evidence="8">
    <location>
        <begin position="442"/>
        <end position="745"/>
    </location>
</feature>
<reference evidence="9 10" key="1">
    <citation type="submission" date="2019-12" db="EMBL/GenBank/DDBJ databases">
        <title>Comparative genomics gives insights into the taxonomy of the Azoarcus-Aromatoleum group and reveals separate origins of nif in the plant-associated Azoarcus and non-plant-associated Aromatoleum sub-groups.</title>
        <authorList>
            <person name="Lafos M."/>
            <person name="Maluk M."/>
            <person name="Batista M."/>
            <person name="Junghare M."/>
            <person name="Carmona M."/>
            <person name="Faoro H."/>
            <person name="Cruz L.M."/>
            <person name="Battistoni F."/>
            <person name="De Souza E."/>
            <person name="Pedrosa F."/>
            <person name="Chen W.-M."/>
            <person name="Poole P.S."/>
            <person name="Dixon R.A."/>
            <person name="James E.K."/>
        </authorList>
    </citation>
    <scope>NUCLEOTIDE SEQUENCE [LARGE SCALE GENOMIC DNA]</scope>
    <source>
        <strain evidence="9 10">Td21</strain>
    </source>
</reference>
<evidence type="ECO:0000259" key="8">
    <source>
        <dbReference type="PROSITE" id="PS51007"/>
    </source>
</evidence>
<feature type="chain" id="PRO_5047465493" description="Cytochrome c domain-containing protein" evidence="7">
    <location>
        <begin position="35"/>
        <end position="819"/>
    </location>
</feature>
<dbReference type="InterPro" id="IPR004852">
    <property type="entry name" value="Di-haem_cyt_c_peroxidsae"/>
</dbReference>
<keyword evidence="10" id="KW-1185">Reference proteome</keyword>
<dbReference type="Pfam" id="PF03150">
    <property type="entry name" value="CCP_MauG"/>
    <property type="match status" value="1"/>
</dbReference>
<evidence type="ECO:0000256" key="4">
    <source>
        <dbReference type="ARBA" id="ARBA00023002"/>
    </source>
</evidence>
<dbReference type="Proteomes" id="UP000623795">
    <property type="component" value="Unassembled WGS sequence"/>
</dbReference>
<sequence>MKTQKCSSPVYRVCAPLLSGTGLLIVALNQSAIAQTPIAPDPVAIRTLALHTTNSLKTVGVPSPANLKDFVANRGMLIKLGKALFWDQQVGSDGQACGSCHFHAGADNRSLHQLNPGFRNETPGADPNAFGEPTFLGPNPSNFGPNYQLKPDDFPLHKLGDVNDRDSIVFSDTNDVVSSQGVFNATFNAIGAFNPATVSRDSGTTNLTGPGAVFQIGGRLVRNVEPRNTPTNINAVLNDRNFWDSRARNEFNGVNPIGALDRTAMVVQVDASGTPSLVQVRIANSSAASQADGPPLSDLEMSFAGRRFPELGRKMLNPDLVALGSQLVARDDSILGADSNQKTIPGSRGIKPKYAALIQRAFAPQWWNVRGWFVDLAGGTPVLRRGTPSGPNQFTVMEYNFSLFFGMAVNDYERLLISDRSPFDRFMEGVGTSTLDPLPLSDAQLRGLQTFLTKGGCINCHGGPELTNASLSNVRKFEILERMIMGNGGVAVYDNGHYNIGVRPTLEDVGIGAIIGPDNLPLSNTVFFQNCVRKAMDDSPGISMAEANLQCGVPQIMARPEEAAVLLTRAVQFTDDAAIRAEAEALIARANTLLTQDTPDLVGASCSLARNPVLCPTGVPGAADLLALVQSPPQELTDLLAAATSLLPDRVTPGTPARLLAPPLGPEERVAVMGAHKTPSLRNVELTAPYFHNGGQATLRQVVEFYNRGGDFAAANQDNLDPNIHPLGLTDEEKDDLVAFLTSLTDDRVRYERAPFDRPSLSVPNGAQANVATAICLFTQDVCAVEDRVEIPAVGAAGHVQPLGTPHTPYANFLDPLTP</sequence>
<organism evidence="9 10">
    <name type="scientific">Aromatoleum toluvorans</name>
    <dbReference type="NCBI Taxonomy" id="92002"/>
    <lineage>
        <taxon>Bacteria</taxon>
        <taxon>Pseudomonadati</taxon>
        <taxon>Pseudomonadota</taxon>
        <taxon>Betaproteobacteria</taxon>
        <taxon>Rhodocyclales</taxon>
        <taxon>Rhodocyclaceae</taxon>
        <taxon>Aromatoleum</taxon>
    </lineage>
</organism>
<dbReference type="Gene3D" id="1.10.760.10">
    <property type="entry name" value="Cytochrome c-like domain"/>
    <property type="match status" value="3"/>
</dbReference>
<keyword evidence="2 6" id="KW-0349">Heme</keyword>
<dbReference type="PROSITE" id="PS51007">
    <property type="entry name" value="CYTC"/>
    <property type="match status" value="1"/>
</dbReference>
<gene>
    <name evidence="9" type="ORF">GPA22_17785</name>
</gene>
<comment type="caution">
    <text evidence="9">The sequence shown here is derived from an EMBL/GenBank/DDBJ whole genome shotgun (WGS) entry which is preliminary data.</text>
</comment>
<dbReference type="InterPro" id="IPR036909">
    <property type="entry name" value="Cyt_c-like_dom_sf"/>
</dbReference>
<dbReference type="RefSeq" id="WP_169257407.1">
    <property type="nucleotide sequence ID" value="NZ_WTVN01000032.1"/>
</dbReference>